<dbReference type="InterPro" id="IPR043605">
    <property type="entry name" value="DUF883_C"/>
</dbReference>
<dbReference type="GO" id="GO:0005886">
    <property type="term" value="C:plasma membrane"/>
    <property type="evidence" value="ECO:0007669"/>
    <property type="project" value="UniProtKB-SubCell"/>
</dbReference>
<dbReference type="Proteomes" id="UP000238308">
    <property type="component" value="Unassembled WGS sequence"/>
</dbReference>
<evidence type="ECO:0000256" key="5">
    <source>
        <dbReference type="ARBA" id="ARBA00022692"/>
    </source>
</evidence>
<feature type="transmembrane region" description="Helical" evidence="8">
    <location>
        <begin position="83"/>
        <end position="101"/>
    </location>
</feature>
<keyword evidence="6 8" id="KW-1133">Transmembrane helix</keyword>
<evidence type="ECO:0000313" key="12">
    <source>
        <dbReference type="Proteomes" id="UP000238308"/>
    </source>
</evidence>
<protein>
    <submittedName>
        <fullName evidence="11">ElaB/YqjD/DUF883 family membrane-anchored ribosome-binding protein</fullName>
    </submittedName>
</protein>
<gene>
    <name evidence="11" type="ORF">BCM14_0016</name>
</gene>
<keyword evidence="3" id="KW-1003">Cell membrane</keyword>
<dbReference type="AlphaFoldDB" id="A0A2T0XRH1"/>
<comment type="similarity">
    <text evidence="2">Belongs to the ElaB/YgaM/YqjD family.</text>
</comment>
<comment type="caution">
    <text evidence="11">The sequence shown here is derived from an EMBL/GenBank/DDBJ whole genome shotgun (WGS) entry which is preliminary data.</text>
</comment>
<dbReference type="EMBL" id="PVTV01000001">
    <property type="protein sequence ID" value="PRZ01506.1"/>
    <property type="molecule type" value="Genomic_DNA"/>
</dbReference>
<sequence>MEHTTSQEQGKVISGLKHGLDAAEELLREAAQSTGDRATELRERAMASLKSTREALLVAQETALQKGKQAVRVTDDYVHDNPWQAVGIAAGVGLVLGLLIARR</sequence>
<organism evidence="11 12">
    <name type="scientific">Jezberella montanilacus</name>
    <dbReference type="NCBI Taxonomy" id="323426"/>
    <lineage>
        <taxon>Bacteria</taxon>
        <taxon>Pseudomonadati</taxon>
        <taxon>Pseudomonadota</taxon>
        <taxon>Betaproteobacteria</taxon>
        <taxon>Burkholderiales</taxon>
        <taxon>Alcaligenaceae</taxon>
        <taxon>Jezberella</taxon>
    </lineage>
</organism>
<comment type="subcellular location">
    <subcellularLocation>
        <location evidence="1">Cell inner membrane</location>
        <topology evidence="1">Single-pass membrane protein</topology>
    </subcellularLocation>
</comment>
<evidence type="ECO:0000256" key="7">
    <source>
        <dbReference type="ARBA" id="ARBA00023136"/>
    </source>
</evidence>
<keyword evidence="5 8" id="KW-0812">Transmembrane</keyword>
<name>A0A2T0XRH1_9BURK</name>
<evidence type="ECO:0000256" key="6">
    <source>
        <dbReference type="ARBA" id="ARBA00022989"/>
    </source>
</evidence>
<keyword evidence="12" id="KW-1185">Reference proteome</keyword>
<dbReference type="Pfam" id="PF05957">
    <property type="entry name" value="DUF883"/>
    <property type="match status" value="1"/>
</dbReference>
<dbReference type="GO" id="GO:0043022">
    <property type="term" value="F:ribosome binding"/>
    <property type="evidence" value="ECO:0007669"/>
    <property type="project" value="InterPro"/>
</dbReference>
<evidence type="ECO:0000259" key="10">
    <source>
        <dbReference type="Pfam" id="PF19029"/>
    </source>
</evidence>
<feature type="domain" description="DUF883" evidence="9">
    <location>
        <begin position="21"/>
        <end position="61"/>
    </location>
</feature>
<evidence type="ECO:0000256" key="3">
    <source>
        <dbReference type="ARBA" id="ARBA00022475"/>
    </source>
</evidence>
<evidence type="ECO:0000256" key="8">
    <source>
        <dbReference type="SAM" id="Phobius"/>
    </source>
</evidence>
<evidence type="ECO:0000256" key="2">
    <source>
        <dbReference type="ARBA" id="ARBA00010423"/>
    </source>
</evidence>
<dbReference type="InterPro" id="IPR043604">
    <property type="entry name" value="DUF883_N"/>
</dbReference>
<dbReference type="Pfam" id="PF19029">
    <property type="entry name" value="DUF883_C"/>
    <property type="match status" value="1"/>
</dbReference>
<dbReference type="InterPro" id="IPR010279">
    <property type="entry name" value="YqjD/ElaB"/>
</dbReference>
<accession>A0A2T0XRH1</accession>
<feature type="domain" description="DUF883" evidence="10">
    <location>
        <begin position="74"/>
        <end position="103"/>
    </location>
</feature>
<keyword evidence="7 8" id="KW-0472">Membrane</keyword>
<keyword evidence="4" id="KW-0997">Cell inner membrane</keyword>
<evidence type="ECO:0000256" key="4">
    <source>
        <dbReference type="ARBA" id="ARBA00022519"/>
    </source>
</evidence>
<reference evidence="11 12" key="1">
    <citation type="submission" date="2018-03" db="EMBL/GenBank/DDBJ databases">
        <title>Genomic Encyclopedia of Type Strains, Phase III (KMG-III): the genomes of soil and plant-associated and newly described type strains.</title>
        <authorList>
            <person name="Whitman W."/>
        </authorList>
    </citation>
    <scope>NUCLEOTIDE SEQUENCE [LARGE SCALE GENOMIC DNA]</scope>
    <source>
        <strain evidence="11 12">MWH-P2sevCIIIb</strain>
    </source>
</reference>
<dbReference type="OrthoDB" id="9181874at2"/>
<evidence type="ECO:0000256" key="1">
    <source>
        <dbReference type="ARBA" id="ARBA00004377"/>
    </source>
</evidence>
<dbReference type="PANTHER" id="PTHR35893">
    <property type="entry name" value="INNER MEMBRANE PROTEIN-RELATED"/>
    <property type="match status" value="1"/>
</dbReference>
<evidence type="ECO:0000313" key="11">
    <source>
        <dbReference type="EMBL" id="PRZ01506.1"/>
    </source>
</evidence>
<dbReference type="PANTHER" id="PTHR35893:SF3">
    <property type="entry name" value="INNER MEMBRANE PROTEIN"/>
    <property type="match status" value="1"/>
</dbReference>
<evidence type="ECO:0000259" key="9">
    <source>
        <dbReference type="Pfam" id="PF05957"/>
    </source>
</evidence>
<dbReference type="RefSeq" id="WP_106225964.1">
    <property type="nucleotide sequence ID" value="NZ_PVTV01000001.1"/>
</dbReference>
<proteinExistence type="inferred from homology"/>